<name>A0ABQ9DDR3_9PASS</name>
<organism evidence="1 2">
    <name type="scientific">Willisornis vidua</name>
    <name type="common">Xingu scale-backed antbird</name>
    <dbReference type="NCBI Taxonomy" id="1566151"/>
    <lineage>
        <taxon>Eukaryota</taxon>
        <taxon>Metazoa</taxon>
        <taxon>Chordata</taxon>
        <taxon>Craniata</taxon>
        <taxon>Vertebrata</taxon>
        <taxon>Euteleostomi</taxon>
        <taxon>Archelosauria</taxon>
        <taxon>Archosauria</taxon>
        <taxon>Dinosauria</taxon>
        <taxon>Saurischia</taxon>
        <taxon>Theropoda</taxon>
        <taxon>Coelurosauria</taxon>
        <taxon>Aves</taxon>
        <taxon>Neognathae</taxon>
        <taxon>Neoaves</taxon>
        <taxon>Telluraves</taxon>
        <taxon>Australaves</taxon>
        <taxon>Passeriformes</taxon>
        <taxon>Thamnophilidae</taxon>
        <taxon>Willisornis</taxon>
    </lineage>
</organism>
<reference evidence="1" key="1">
    <citation type="submission" date="2019-10" db="EMBL/GenBank/DDBJ databases">
        <authorList>
            <person name="Soares A.E.R."/>
            <person name="Aleixo A."/>
            <person name="Schneider P."/>
            <person name="Miyaki C.Y."/>
            <person name="Schneider M.P."/>
            <person name="Mello C."/>
            <person name="Vasconcelos A.T.R."/>
        </authorList>
    </citation>
    <scope>NUCLEOTIDE SEQUENCE</scope>
    <source>
        <tissue evidence="1">Muscle</tissue>
    </source>
</reference>
<gene>
    <name evidence="1" type="ORF">WISP_50447</name>
</gene>
<comment type="caution">
    <text evidence="1">The sequence shown here is derived from an EMBL/GenBank/DDBJ whole genome shotgun (WGS) entry which is preliminary data.</text>
</comment>
<sequence length="77" mass="8754">MHEHSSLDVPILANVDHDMLKTLINGAPAVLKPCLIVKRDEIRRDIHFNSLFAMRHVDDNQEEAIVCSYPYLGNTDP</sequence>
<evidence type="ECO:0000313" key="2">
    <source>
        <dbReference type="Proteomes" id="UP001145742"/>
    </source>
</evidence>
<keyword evidence="2" id="KW-1185">Reference proteome</keyword>
<accession>A0ABQ9DDR3</accession>
<protein>
    <submittedName>
        <fullName evidence="1">Uncharacterized protein</fullName>
    </submittedName>
</protein>
<dbReference type="Proteomes" id="UP001145742">
    <property type="component" value="Unassembled WGS sequence"/>
</dbReference>
<dbReference type="EMBL" id="WHWB01033415">
    <property type="protein sequence ID" value="KAJ7420031.1"/>
    <property type="molecule type" value="Genomic_DNA"/>
</dbReference>
<proteinExistence type="predicted"/>
<evidence type="ECO:0000313" key="1">
    <source>
        <dbReference type="EMBL" id="KAJ7420031.1"/>
    </source>
</evidence>